<dbReference type="EMBL" id="JARAKF010000006">
    <property type="protein sequence ID" value="MDU9002030.1"/>
    <property type="molecule type" value="Genomic_DNA"/>
</dbReference>
<dbReference type="Proteomes" id="UP001257627">
    <property type="component" value="Unassembled WGS sequence"/>
</dbReference>
<comment type="caution">
    <text evidence="2">The sequence shown here is derived from an EMBL/GenBank/DDBJ whole genome shotgun (WGS) entry which is preliminary data.</text>
</comment>
<dbReference type="Pfam" id="PF19953">
    <property type="entry name" value="EACC1"/>
    <property type="match status" value="1"/>
</dbReference>
<reference evidence="2 3" key="1">
    <citation type="submission" date="2023-02" db="EMBL/GenBank/DDBJ databases">
        <authorList>
            <person name="Maleckis M."/>
        </authorList>
    </citation>
    <scope>NUCLEOTIDE SEQUENCE [LARGE SCALE GENOMIC DNA]</scope>
    <source>
        <strain evidence="2 3">P8-A2</strain>
    </source>
</reference>
<accession>A0ABU3V791</accession>
<dbReference type="RefSeq" id="WP_266945755.1">
    <property type="nucleotide sequence ID" value="NZ_CP107955.1"/>
</dbReference>
<organism evidence="2 3">
    <name type="scientific">Streptomyces mirabilis</name>
    <dbReference type="NCBI Taxonomy" id="68239"/>
    <lineage>
        <taxon>Bacteria</taxon>
        <taxon>Bacillati</taxon>
        <taxon>Actinomycetota</taxon>
        <taxon>Actinomycetes</taxon>
        <taxon>Kitasatosporales</taxon>
        <taxon>Streptomycetaceae</taxon>
        <taxon>Streptomyces</taxon>
    </lineage>
</organism>
<dbReference type="InterPro" id="IPR045428">
    <property type="entry name" value="EACC1"/>
</dbReference>
<evidence type="ECO:0000256" key="1">
    <source>
        <dbReference type="SAM" id="MobiDB-lite"/>
    </source>
</evidence>
<keyword evidence="3" id="KW-1185">Reference proteome</keyword>
<sequence length="98" mass="10768">MTRQGPSAHRAAGRRRGPRADARELVTGNGWSAASFVLAVAAWRQIRHRAPRITLRRGDVEIRLSDGTETELRCLLAVLDEGGHSTVPATVVTDLGWW</sequence>
<gene>
    <name evidence="2" type="ORF">PU648_59675</name>
</gene>
<protein>
    <submittedName>
        <fullName evidence="2">Uncharacterized protein</fullName>
    </submittedName>
</protein>
<evidence type="ECO:0000313" key="2">
    <source>
        <dbReference type="EMBL" id="MDU9002030.1"/>
    </source>
</evidence>
<evidence type="ECO:0000313" key="3">
    <source>
        <dbReference type="Proteomes" id="UP001257627"/>
    </source>
</evidence>
<name>A0ABU3V791_9ACTN</name>
<feature type="region of interest" description="Disordered" evidence="1">
    <location>
        <begin position="1"/>
        <end position="23"/>
    </location>
</feature>
<proteinExistence type="predicted"/>